<evidence type="ECO:0000256" key="1">
    <source>
        <dbReference type="ARBA" id="ARBA00004502"/>
    </source>
</evidence>
<comment type="similarity">
    <text evidence="2">Belongs to the AB hydrolase superfamily. LDAH family.</text>
</comment>
<dbReference type="Pfam" id="PF10230">
    <property type="entry name" value="LIDHydrolase"/>
    <property type="match status" value="1"/>
</dbReference>
<evidence type="ECO:0000256" key="2">
    <source>
        <dbReference type="ARBA" id="ARBA00008300"/>
    </source>
</evidence>
<dbReference type="GO" id="GO:0019915">
    <property type="term" value="P:lipid storage"/>
    <property type="evidence" value="ECO:0007669"/>
    <property type="project" value="InterPro"/>
</dbReference>
<evidence type="ECO:0000256" key="3">
    <source>
        <dbReference type="ARBA" id="ARBA00022677"/>
    </source>
</evidence>
<dbReference type="SUPFAM" id="SSF53474">
    <property type="entry name" value="alpha/beta-Hydrolases"/>
    <property type="match status" value="1"/>
</dbReference>
<reference evidence="5" key="1">
    <citation type="submission" date="2021-06" db="EMBL/GenBank/DDBJ databases">
        <authorList>
            <person name="Kallberg Y."/>
            <person name="Tangrot J."/>
            <person name="Rosling A."/>
        </authorList>
    </citation>
    <scope>NUCLEOTIDE SEQUENCE</scope>
    <source>
        <strain evidence="5">FL130A</strain>
    </source>
</reference>
<evidence type="ECO:0000313" key="5">
    <source>
        <dbReference type="EMBL" id="CAG8695363.1"/>
    </source>
</evidence>
<organism evidence="5 6">
    <name type="scientific">Ambispora leptoticha</name>
    <dbReference type="NCBI Taxonomy" id="144679"/>
    <lineage>
        <taxon>Eukaryota</taxon>
        <taxon>Fungi</taxon>
        <taxon>Fungi incertae sedis</taxon>
        <taxon>Mucoromycota</taxon>
        <taxon>Glomeromycotina</taxon>
        <taxon>Glomeromycetes</taxon>
        <taxon>Archaeosporales</taxon>
        <taxon>Ambisporaceae</taxon>
        <taxon>Ambispora</taxon>
    </lineage>
</organism>
<keyword evidence="3" id="KW-0551">Lipid droplet</keyword>
<dbReference type="OrthoDB" id="448051at2759"/>
<dbReference type="InterPro" id="IPR029058">
    <property type="entry name" value="AB_hydrolase_fold"/>
</dbReference>
<accession>A0A9N9HIT6</accession>
<dbReference type="EMBL" id="CAJVPS010017866">
    <property type="protein sequence ID" value="CAG8695363.1"/>
    <property type="molecule type" value="Genomic_DNA"/>
</dbReference>
<dbReference type="GO" id="GO:0016298">
    <property type="term" value="F:lipase activity"/>
    <property type="evidence" value="ECO:0007669"/>
    <property type="project" value="InterPro"/>
</dbReference>
<dbReference type="Proteomes" id="UP000789508">
    <property type="component" value="Unassembled WGS sequence"/>
</dbReference>
<dbReference type="AlphaFoldDB" id="A0A9N9HIT6"/>
<dbReference type="PANTHER" id="PTHR13390">
    <property type="entry name" value="LIPASE"/>
    <property type="match status" value="1"/>
</dbReference>
<dbReference type="PANTHER" id="PTHR13390:SF0">
    <property type="entry name" value="LIPID DROPLET-ASSOCIATED HYDROLASE"/>
    <property type="match status" value="1"/>
</dbReference>
<comment type="caution">
    <text evidence="5">The sequence shown here is derived from an EMBL/GenBank/DDBJ whole genome shotgun (WGS) entry which is preliminary data.</text>
</comment>
<dbReference type="InterPro" id="IPR019363">
    <property type="entry name" value="LDAH"/>
</dbReference>
<keyword evidence="4" id="KW-0378">Hydrolase</keyword>
<gene>
    <name evidence="5" type="ORF">ALEPTO_LOCUS11365</name>
</gene>
<proteinExistence type="inferred from homology"/>
<comment type="subcellular location">
    <subcellularLocation>
        <location evidence="1">Lipid droplet</location>
    </subcellularLocation>
</comment>
<name>A0A9N9HIT6_9GLOM</name>
<evidence type="ECO:0000313" key="6">
    <source>
        <dbReference type="Proteomes" id="UP000789508"/>
    </source>
</evidence>
<keyword evidence="6" id="KW-1185">Reference proteome</keyword>
<sequence length="329" mass="38197">MSTNIFQSGDKFNESSPSLFPTRTICDVDGDLTETLWWSADNKLNVKGETNLVLLMIPGNPGVIDYYTPFLSTIYDEYEKKIEIVGVSQLGHSHGPHHDSFIKLWSLQDQINHKIKFFDILCEKFAIVDGEKKIYPRFILCGHSMGAYICSQVLKARPNHIEQVYLLFPTLQHIAKTPNALLMAWSFYEFPRNIISMLIHSIRTVLGPNMFKSLIRLITAQSEPHLSTTADRLLHWHVVQNTMYMSETEMTTIHELDDKFFREHLNKFTFYFGKTDKWAPLEHYHDMIQRFPNGKIFLCEIGMEHAFVLKHSEVMGKKVAQWIKDLPTI</sequence>
<protein>
    <submittedName>
        <fullName evidence="5">4354_t:CDS:1</fullName>
    </submittedName>
</protein>
<evidence type="ECO:0000256" key="4">
    <source>
        <dbReference type="ARBA" id="ARBA00022801"/>
    </source>
</evidence>
<dbReference type="Gene3D" id="3.40.50.1820">
    <property type="entry name" value="alpha/beta hydrolase"/>
    <property type="match status" value="1"/>
</dbReference>
<dbReference type="GO" id="GO:0005811">
    <property type="term" value="C:lipid droplet"/>
    <property type="evidence" value="ECO:0007669"/>
    <property type="project" value="UniProtKB-SubCell"/>
</dbReference>